<keyword evidence="3" id="KW-1185">Reference proteome</keyword>
<gene>
    <name evidence="2" type="ORF">DQ356_06205</name>
</gene>
<dbReference type="InterPro" id="IPR002060">
    <property type="entry name" value="Squ/phyt_synthse"/>
</dbReference>
<dbReference type="CDD" id="cd00683">
    <property type="entry name" value="Trans_IPPS_HH"/>
    <property type="match status" value="1"/>
</dbReference>
<sequence length="278" mass="32755">MKKLFDELSTEVSKKTTRKYSTSFSLGILALKPSIRNAIYAIYGYVRLADEIVDSFHGYDKKTLLERLKKETETALQEGISLNPILHSFQDSVKKYTIDESLIWHFLHSMEMDLEPLQYTSKEYERYIYGSAEVVGLMCLQVFTEGRKHQYEELKPYAQKLGSAFQKVNFLRDLKDDYHVLGRTYFPNIELSIFDGQTKDEIEKEIASEFKEALSGIRRLPSSSRFGVYLAYKYYLELFRKIKNKTPEKIMEERIRIPNYHKLSLTLKSYIRYKTTML</sequence>
<dbReference type="SFLD" id="SFLDG01018">
    <property type="entry name" value="Squalene/Phytoene_Synthase_Lik"/>
    <property type="match status" value="1"/>
</dbReference>
<dbReference type="AlphaFoldDB" id="A0A368MYT7"/>
<dbReference type="SUPFAM" id="SSF48576">
    <property type="entry name" value="Terpenoid synthases"/>
    <property type="match status" value="1"/>
</dbReference>
<dbReference type="EMBL" id="QPIE01000004">
    <property type="protein sequence ID" value="RCU43023.1"/>
    <property type="molecule type" value="Genomic_DNA"/>
</dbReference>
<dbReference type="GO" id="GO:0004311">
    <property type="term" value="F:geranylgeranyl diphosphate synthase activity"/>
    <property type="evidence" value="ECO:0007669"/>
    <property type="project" value="InterPro"/>
</dbReference>
<evidence type="ECO:0000313" key="3">
    <source>
        <dbReference type="Proteomes" id="UP000252172"/>
    </source>
</evidence>
<evidence type="ECO:0000313" key="2">
    <source>
        <dbReference type="EMBL" id="RCU43023.1"/>
    </source>
</evidence>
<dbReference type="OrthoDB" id="9787280at2"/>
<name>A0A368MYT7_9FLAO</name>
<dbReference type="InterPro" id="IPR019845">
    <property type="entry name" value="Squalene/phytoene_synthase_CS"/>
</dbReference>
<keyword evidence="1" id="KW-0808">Transferase</keyword>
<dbReference type="InterPro" id="IPR033904">
    <property type="entry name" value="Trans_IPPS_HH"/>
</dbReference>
<dbReference type="Proteomes" id="UP000252172">
    <property type="component" value="Unassembled WGS sequence"/>
</dbReference>
<dbReference type="InterPro" id="IPR008949">
    <property type="entry name" value="Isoprenoid_synthase_dom_sf"/>
</dbReference>
<dbReference type="PANTHER" id="PTHR31480">
    <property type="entry name" value="BIFUNCTIONAL LYCOPENE CYCLASE/PHYTOENE SYNTHASE"/>
    <property type="match status" value="1"/>
</dbReference>
<dbReference type="PROSITE" id="PS01045">
    <property type="entry name" value="SQUALEN_PHYTOEN_SYN_2"/>
    <property type="match status" value="1"/>
</dbReference>
<dbReference type="GO" id="GO:0016117">
    <property type="term" value="P:carotenoid biosynthetic process"/>
    <property type="evidence" value="ECO:0007669"/>
    <property type="project" value="UniProtKB-ARBA"/>
</dbReference>
<dbReference type="GO" id="GO:0051996">
    <property type="term" value="F:squalene synthase [NAD(P)H] activity"/>
    <property type="evidence" value="ECO:0007669"/>
    <property type="project" value="InterPro"/>
</dbReference>
<comment type="caution">
    <text evidence="2">The sequence shown here is derived from an EMBL/GenBank/DDBJ whole genome shotgun (WGS) entry which is preliminary data.</text>
</comment>
<reference evidence="2 3" key="1">
    <citation type="submission" date="2018-07" db="EMBL/GenBank/DDBJ databases">
        <title>Chryseobacterium lacus sp. nov., isolated from lake water.</title>
        <authorList>
            <person name="Li C.-M."/>
        </authorList>
    </citation>
    <scope>NUCLEOTIDE SEQUENCE [LARGE SCALE GENOMIC DNA]</scope>
    <source>
        <strain evidence="2 3">YLOS41</strain>
    </source>
</reference>
<dbReference type="SFLD" id="SFLDS00005">
    <property type="entry name" value="Isoprenoid_Synthase_Type_I"/>
    <property type="match status" value="1"/>
</dbReference>
<dbReference type="Pfam" id="PF00494">
    <property type="entry name" value="SQS_PSY"/>
    <property type="match status" value="1"/>
</dbReference>
<protein>
    <submittedName>
        <fullName evidence="2">Phytoene/squalene synthase family protein</fullName>
    </submittedName>
</protein>
<accession>A0A368MYT7</accession>
<dbReference type="RefSeq" id="WP_114303610.1">
    <property type="nucleotide sequence ID" value="NZ_QPIE01000004.1"/>
</dbReference>
<dbReference type="SFLD" id="SFLDG01212">
    <property type="entry name" value="Phytoene_synthase_like"/>
    <property type="match status" value="1"/>
</dbReference>
<dbReference type="Gene3D" id="1.10.600.10">
    <property type="entry name" value="Farnesyl Diphosphate Synthase"/>
    <property type="match status" value="1"/>
</dbReference>
<dbReference type="InterPro" id="IPR044843">
    <property type="entry name" value="Trans_IPPS_bact-type"/>
</dbReference>
<evidence type="ECO:0000256" key="1">
    <source>
        <dbReference type="ARBA" id="ARBA00022679"/>
    </source>
</evidence>
<organism evidence="2 3">
    <name type="scientific">Chryseobacterium lacus</name>
    <dbReference type="NCBI Taxonomy" id="2058346"/>
    <lineage>
        <taxon>Bacteria</taxon>
        <taxon>Pseudomonadati</taxon>
        <taxon>Bacteroidota</taxon>
        <taxon>Flavobacteriia</taxon>
        <taxon>Flavobacteriales</taxon>
        <taxon>Weeksellaceae</taxon>
        <taxon>Chryseobacterium group</taxon>
        <taxon>Chryseobacterium</taxon>
    </lineage>
</organism>
<proteinExistence type="predicted"/>